<keyword evidence="1" id="KW-1133">Transmembrane helix</keyword>
<feature type="transmembrane region" description="Helical" evidence="1">
    <location>
        <begin position="123"/>
        <end position="145"/>
    </location>
</feature>
<dbReference type="InterPro" id="IPR001623">
    <property type="entry name" value="DnaJ_domain"/>
</dbReference>
<dbReference type="RefSeq" id="WP_190783347.1">
    <property type="nucleotide sequence ID" value="NZ_JACWZZ010000001.1"/>
</dbReference>
<name>A0ABR8JBW7_9BACT</name>
<keyword evidence="1" id="KW-0472">Membrane</keyword>
<evidence type="ECO:0000256" key="1">
    <source>
        <dbReference type="SAM" id="Phobius"/>
    </source>
</evidence>
<dbReference type="Gene3D" id="1.10.287.110">
    <property type="entry name" value="DnaJ domain"/>
    <property type="match status" value="1"/>
</dbReference>
<organism evidence="3 4">
    <name type="scientific">Hymenobacter duratus</name>
    <dbReference type="NCBI Taxonomy" id="2771356"/>
    <lineage>
        <taxon>Bacteria</taxon>
        <taxon>Pseudomonadati</taxon>
        <taxon>Bacteroidota</taxon>
        <taxon>Cytophagia</taxon>
        <taxon>Cytophagales</taxon>
        <taxon>Hymenobacteraceae</taxon>
        <taxon>Hymenobacter</taxon>
    </lineage>
</organism>
<dbReference type="EMBL" id="JACWZZ010000001">
    <property type="protein sequence ID" value="MBD2714244.1"/>
    <property type="molecule type" value="Genomic_DNA"/>
</dbReference>
<dbReference type="Proteomes" id="UP000642468">
    <property type="component" value="Unassembled WGS sequence"/>
</dbReference>
<dbReference type="CDD" id="cd06257">
    <property type="entry name" value="DnaJ"/>
    <property type="match status" value="1"/>
</dbReference>
<comment type="caution">
    <text evidence="3">The sequence shown here is derived from an EMBL/GenBank/DDBJ whole genome shotgun (WGS) entry which is preliminary data.</text>
</comment>
<protein>
    <submittedName>
        <fullName evidence="3">J domain-containing protein</fullName>
    </submittedName>
</protein>
<dbReference type="SUPFAM" id="SSF46565">
    <property type="entry name" value="Chaperone J-domain"/>
    <property type="match status" value="1"/>
</dbReference>
<evidence type="ECO:0000259" key="2">
    <source>
        <dbReference type="PROSITE" id="PS50076"/>
    </source>
</evidence>
<dbReference type="Pfam" id="PF00226">
    <property type="entry name" value="DnaJ"/>
    <property type="match status" value="1"/>
</dbReference>
<feature type="domain" description="J" evidence="2">
    <location>
        <begin position="3"/>
        <end position="67"/>
    </location>
</feature>
<proteinExistence type="predicted"/>
<keyword evidence="1" id="KW-0812">Transmembrane</keyword>
<evidence type="ECO:0000313" key="3">
    <source>
        <dbReference type="EMBL" id="MBD2714244.1"/>
    </source>
</evidence>
<dbReference type="InterPro" id="IPR052763">
    <property type="entry name" value="DnaJ_C4"/>
</dbReference>
<gene>
    <name evidence="3" type="ORF">IC231_04265</name>
</gene>
<evidence type="ECO:0000313" key="4">
    <source>
        <dbReference type="Proteomes" id="UP000642468"/>
    </source>
</evidence>
<accession>A0ABR8JBW7</accession>
<dbReference type="PANTHER" id="PTHR44825:SF1">
    <property type="entry name" value="DNAJ HOMOLOG SUBFAMILY C MEMBER 4"/>
    <property type="match status" value="1"/>
</dbReference>
<feature type="transmembrane region" description="Helical" evidence="1">
    <location>
        <begin position="212"/>
        <end position="232"/>
    </location>
</feature>
<dbReference type="SMART" id="SM00271">
    <property type="entry name" value="DnaJ"/>
    <property type="match status" value="1"/>
</dbReference>
<feature type="transmembrane region" description="Helical" evidence="1">
    <location>
        <begin position="244"/>
        <end position="262"/>
    </location>
</feature>
<sequence>MSTFYTVLGVSEQATAAEIRQAYRRLVLLTHPDRTPDPAAHRRYIAINEAYETLSSAARRQQYDARLRQPTVSPVAAPVPAAAPVHRDPALRRRGRPAARRRPTSVHAQYAQRTYDLRPYIRPVFYVGRTLLAGALLLVLDFFLLRYHTTADFLAVAEPNQVDALYYITTTHGQFATRMEVPLNTEGFRVYTSLLLPFVHAAWLPNGQEVPVVQQVTSLNSFTGLLIVLALLSQWPRLPMIARINCLLGAIIVGVIVLLMALQL</sequence>
<dbReference type="PRINTS" id="PR00625">
    <property type="entry name" value="JDOMAIN"/>
</dbReference>
<dbReference type="InterPro" id="IPR036869">
    <property type="entry name" value="J_dom_sf"/>
</dbReference>
<dbReference type="PROSITE" id="PS50076">
    <property type="entry name" value="DNAJ_2"/>
    <property type="match status" value="1"/>
</dbReference>
<dbReference type="PANTHER" id="PTHR44825">
    <property type="match status" value="1"/>
</dbReference>
<reference evidence="3 4" key="1">
    <citation type="submission" date="2020-09" db="EMBL/GenBank/DDBJ databases">
        <authorList>
            <person name="Kim M.K."/>
        </authorList>
    </citation>
    <scope>NUCLEOTIDE SEQUENCE [LARGE SCALE GENOMIC DNA]</scope>
    <source>
        <strain evidence="3 4">BT646</strain>
    </source>
</reference>
<keyword evidence="4" id="KW-1185">Reference proteome</keyword>